<reference evidence="3" key="2">
    <citation type="submission" date="2018-07" db="EMBL/GenBank/DDBJ databases">
        <authorList>
            <person name="Mckenzie S.K."/>
            <person name="Kronauer D.J.C."/>
        </authorList>
    </citation>
    <scope>NUCLEOTIDE SEQUENCE</scope>
    <source>
        <strain evidence="3">Clonal line C1</strain>
    </source>
</reference>
<feature type="compositionally biased region" description="Basic and acidic residues" evidence="1">
    <location>
        <begin position="883"/>
        <end position="936"/>
    </location>
</feature>
<feature type="chain" id="PRO_5018203152" evidence="2">
    <location>
        <begin position="30"/>
        <end position="1226"/>
    </location>
</feature>
<feature type="compositionally biased region" description="Basic and acidic residues" evidence="1">
    <location>
        <begin position="1150"/>
        <end position="1173"/>
    </location>
</feature>
<feature type="compositionally biased region" description="Basic residues" evidence="1">
    <location>
        <begin position="854"/>
        <end position="871"/>
    </location>
</feature>
<feature type="compositionally biased region" description="Basic and acidic residues" evidence="1">
    <location>
        <begin position="695"/>
        <end position="713"/>
    </location>
</feature>
<feature type="compositionally biased region" description="Basic residues" evidence="1">
    <location>
        <begin position="86"/>
        <end position="96"/>
    </location>
</feature>
<dbReference type="EMBL" id="QOIP01000004">
    <property type="protein sequence ID" value="RLU24150.1"/>
    <property type="molecule type" value="Genomic_DNA"/>
</dbReference>
<feature type="compositionally biased region" description="Polar residues" evidence="1">
    <location>
        <begin position="295"/>
        <end position="310"/>
    </location>
</feature>
<gene>
    <name evidence="3" type="ORF">DMN91_004360</name>
</gene>
<accession>A0A3L8DUL1</accession>
<name>A0A3L8DUL1_OOCBI</name>
<proteinExistence type="predicted"/>
<keyword evidence="2" id="KW-0732">Signal</keyword>
<feature type="compositionally biased region" description="Basic residues" evidence="1">
    <location>
        <begin position="992"/>
        <end position="1001"/>
    </location>
</feature>
<evidence type="ECO:0000256" key="1">
    <source>
        <dbReference type="SAM" id="MobiDB-lite"/>
    </source>
</evidence>
<sequence>MKTYRKPPVATVLLLLVHLFTSQIGDAAAERDDTSISSVEKPPGKVILEEMIITGSGDDTRMTADAVAKNSTQIEDEILSLLSKREIRKRHARRPSSKSDQDANQSSTVIVDVRNDEVDLERLKHAIAEYEPRRIVSRKTKRKIVDGLNATHDVRGISGESAGSANEDLQRTYHEVLRNISQGMPTIIATNAGAATFNPYLSQATKSLKQTRVPEVTASTDDAEKSSSLDINSSYTPLATLKSKKTKKLLKKYLQPNRTATASGLSSIGGSKPDEEAGNNGSTEVSVPSRKPKNVSLSTQSPSNAYSNPTEKPRNLRQWNLQESSTTIPSFISPNNSNAYNVLSIYNLNVPNGANNLYLPRYKAMPRPFSISQLPNSPVTNNLEVSHPKPSSSSVNLDPQSITRSSGNVLPLVLPTDLFNPAATRRYVPIKRANRVNPNGNSMIITEASPSTSPLGGGITFEKSSADYGAPYANVIGTARNPPVAANGHQSSRRLDYYPIMGNPAERTVAETTKTATTYVPGQTSALYDLQRLKDPQVIRKNGFLPRIDTHGSPDVGKSDPNFNIGLALYNKFANLYSANAPKAVTQDYQNFQQPTSPSHTATVSQQVPAFSYYVTLKPKSPPLPKIRPNVSVKPALAPYFDSKLLALQDVSEKESNSNKESAETNEQSRVEDKDETENGTVDNRNNLGNYQTRINHEVYKVDKTPNQQHEKDDSEEDQQQIRDYGHQNKQQRDENDERNEHESIHLENDGDEEESDETQGDEYVGIGERENGQNRNYYHQYGRHKYDQEDSEEEQQRDDRDDDKEHENRKNHRNKSDRRTDVKQKIVNKEKYPDLRYDDDENYKQDKEYRNRYDRKKSARNDRRKKNRQDHRREDPEDESITEDKLVAQHSKNQDGPRKEYEKKRIDDSYTAHKYRHYETPQKDSRHEEHRREEYSETNPKHVRKEYHHHHHQPAKDDHHDHHRHDDENHDKHHDDQEVYDHIHGETQEHAHKHKEHHEKKKDEEDHNFEKGEGSELEAEHHGHEGEKGHKGYKVWHEHDKTEKGHHDKEHATKEYDEKDGEEKKHEEEGGYHEEHHHGGKGEKTAEFDEKGEHKKGHSTHGEHSVHKKDEYEKKTEFFDEFHEDGDMEKHGEHHHEHESKKGGHEKKGHHDAANHEEKYGKKEKHEKGDHHHEHKGHKVEEGHDHHHDHDEKYGKKEGHEHGKKWSFKKGDDGGSAGGGHKHDR</sequence>
<feature type="compositionally biased region" description="Basic and acidic residues" evidence="1">
    <location>
        <begin position="818"/>
        <end position="853"/>
    </location>
</feature>
<reference evidence="3" key="1">
    <citation type="journal article" date="2018" name="Genome Res.">
        <title>The genomic architecture and molecular evolution of ant odorant receptors.</title>
        <authorList>
            <person name="McKenzie S.K."/>
            <person name="Kronauer D.J.C."/>
        </authorList>
    </citation>
    <scope>NUCLEOTIDE SEQUENCE [LARGE SCALE GENOMIC DNA]</scope>
    <source>
        <strain evidence="3">Clonal line C1</strain>
    </source>
</reference>
<feature type="region of interest" description="Disordered" evidence="1">
    <location>
        <begin position="260"/>
        <end position="315"/>
    </location>
</feature>
<dbReference type="InterPro" id="IPR031959">
    <property type="entry name" value="DUF4779"/>
</dbReference>
<feature type="region of interest" description="Disordered" evidence="1">
    <location>
        <begin position="86"/>
        <end position="108"/>
    </location>
</feature>
<protein>
    <submittedName>
        <fullName evidence="3">Uncharacterized protein</fullName>
    </submittedName>
</protein>
<feature type="signal peptide" evidence="2">
    <location>
        <begin position="1"/>
        <end position="29"/>
    </location>
</feature>
<dbReference type="AlphaFoldDB" id="A0A3L8DUL1"/>
<feature type="compositionally biased region" description="Polar residues" evidence="1">
    <location>
        <begin position="679"/>
        <end position="694"/>
    </location>
</feature>
<feature type="compositionally biased region" description="Acidic residues" evidence="1">
    <location>
        <begin position="750"/>
        <end position="761"/>
    </location>
</feature>
<feature type="compositionally biased region" description="Basic and acidic residues" evidence="1">
    <location>
        <begin position="1101"/>
        <end position="1122"/>
    </location>
</feature>
<dbReference type="Proteomes" id="UP000279307">
    <property type="component" value="Chromosome 4"/>
</dbReference>
<dbReference type="OrthoDB" id="7700767at2759"/>
<feature type="compositionally biased region" description="Polar residues" evidence="1">
    <location>
        <begin position="260"/>
        <end position="269"/>
    </location>
</feature>
<evidence type="ECO:0000313" key="3">
    <source>
        <dbReference type="EMBL" id="RLU24150.1"/>
    </source>
</evidence>
<feature type="compositionally biased region" description="Basic and acidic residues" evidence="1">
    <location>
        <begin position="1129"/>
        <end position="1144"/>
    </location>
</feature>
<feature type="region of interest" description="Disordered" evidence="1">
    <location>
        <begin position="652"/>
        <end position="1226"/>
    </location>
</feature>
<feature type="compositionally biased region" description="Basic and acidic residues" evidence="1">
    <location>
        <begin position="798"/>
        <end position="809"/>
    </location>
</feature>
<feature type="region of interest" description="Disordered" evidence="1">
    <location>
        <begin position="207"/>
        <end position="230"/>
    </location>
</feature>
<feature type="compositionally biased region" description="Basic and acidic residues" evidence="1">
    <location>
        <begin position="955"/>
        <end position="991"/>
    </location>
</feature>
<comment type="caution">
    <text evidence="3">The sequence shown here is derived from an EMBL/GenBank/DDBJ whole genome shotgun (WGS) entry which is preliminary data.</text>
</comment>
<feature type="compositionally biased region" description="Basic residues" evidence="1">
    <location>
        <begin position="942"/>
        <end position="954"/>
    </location>
</feature>
<feature type="compositionally biased region" description="Basic and acidic residues" evidence="1">
    <location>
        <begin position="1180"/>
        <end position="1202"/>
    </location>
</feature>
<feature type="compositionally biased region" description="Basic and acidic residues" evidence="1">
    <location>
        <begin position="720"/>
        <end position="749"/>
    </location>
</feature>
<dbReference type="Pfam" id="PF16009">
    <property type="entry name" value="DUF4779"/>
    <property type="match status" value="1"/>
</dbReference>
<feature type="compositionally biased region" description="Basic and acidic residues" evidence="1">
    <location>
        <begin position="652"/>
        <end position="673"/>
    </location>
</feature>
<organism evidence="3">
    <name type="scientific">Ooceraea biroi</name>
    <name type="common">Clonal raider ant</name>
    <name type="synonym">Cerapachys biroi</name>
    <dbReference type="NCBI Taxonomy" id="2015173"/>
    <lineage>
        <taxon>Eukaryota</taxon>
        <taxon>Metazoa</taxon>
        <taxon>Ecdysozoa</taxon>
        <taxon>Arthropoda</taxon>
        <taxon>Hexapoda</taxon>
        <taxon>Insecta</taxon>
        <taxon>Pterygota</taxon>
        <taxon>Neoptera</taxon>
        <taxon>Endopterygota</taxon>
        <taxon>Hymenoptera</taxon>
        <taxon>Apocrita</taxon>
        <taxon>Aculeata</taxon>
        <taxon>Formicoidea</taxon>
        <taxon>Formicidae</taxon>
        <taxon>Dorylinae</taxon>
        <taxon>Ooceraea</taxon>
    </lineage>
</organism>
<evidence type="ECO:0000256" key="2">
    <source>
        <dbReference type="SAM" id="SignalP"/>
    </source>
</evidence>
<feature type="compositionally biased region" description="Basic and acidic residues" evidence="1">
    <location>
        <begin position="1002"/>
        <end position="1094"/>
    </location>
</feature>